<keyword evidence="3" id="KW-1185">Reference proteome</keyword>
<dbReference type="AlphaFoldDB" id="A0A7J4ZMF3"/>
<comment type="caution">
    <text evidence="2">The sequence shown here is derived from an EMBL/GenBank/DDBJ whole genome shotgun (WGS) entry which is preliminary data.</text>
</comment>
<sequence length="174" mass="19638">MKTLYSMSLAAAVAALLALGVPAPAFSQMMAMTANEHTAMHGQTMEMGTMDKMGDMVGMCAEHADKMGLSEDQTMKMKPLHREMQKKQARFKADLKIAEIELMEIMDVKDFDLEKAGAAVKKIADIKTAHHLEMLKGMKEMRSILTDEQFKKMNKMMSMKMDDKKSPKKRMLKK</sequence>
<evidence type="ECO:0008006" key="4">
    <source>
        <dbReference type="Google" id="ProtNLM"/>
    </source>
</evidence>
<accession>A0A7J4ZMF3</accession>
<evidence type="ECO:0000313" key="2">
    <source>
        <dbReference type="EMBL" id="KAB0663795.1"/>
    </source>
</evidence>
<proteinExistence type="predicted"/>
<protein>
    <recommendedName>
        <fullName evidence="4">Periplasmic heavy metal sensor</fullName>
    </recommendedName>
</protein>
<dbReference type="Proteomes" id="UP000420562">
    <property type="component" value="Unassembled WGS sequence"/>
</dbReference>
<dbReference type="Gene3D" id="1.20.120.1490">
    <property type="match status" value="1"/>
</dbReference>
<feature type="chain" id="PRO_5029614717" description="Periplasmic heavy metal sensor" evidence="1">
    <location>
        <begin position="28"/>
        <end position="174"/>
    </location>
</feature>
<name>A0A7J4ZMF3_9BACT</name>
<dbReference type="RefSeq" id="WP_151129490.1">
    <property type="nucleotide sequence ID" value="NZ_VZQZ01000011.1"/>
</dbReference>
<dbReference type="EMBL" id="VZQZ01000011">
    <property type="protein sequence ID" value="KAB0663795.1"/>
    <property type="molecule type" value="Genomic_DNA"/>
</dbReference>
<gene>
    <name evidence="2" type="ORF">F6V25_15295</name>
</gene>
<evidence type="ECO:0000256" key="1">
    <source>
        <dbReference type="SAM" id="SignalP"/>
    </source>
</evidence>
<organism evidence="2 3">
    <name type="scientific">Oryzomonas japonica</name>
    <dbReference type="NCBI Taxonomy" id="2603858"/>
    <lineage>
        <taxon>Bacteria</taxon>
        <taxon>Pseudomonadati</taxon>
        <taxon>Thermodesulfobacteriota</taxon>
        <taxon>Desulfuromonadia</taxon>
        <taxon>Geobacterales</taxon>
        <taxon>Geobacteraceae</taxon>
        <taxon>Oryzomonas</taxon>
    </lineage>
</organism>
<dbReference type="Pfam" id="PF07813">
    <property type="entry name" value="LTXXQ"/>
    <property type="match status" value="1"/>
</dbReference>
<reference evidence="2 3" key="1">
    <citation type="submission" date="2019-09" db="EMBL/GenBank/DDBJ databases">
        <title>Geobacter sp. Red96, a novel strain isolated from paddy soil.</title>
        <authorList>
            <person name="Xu Z."/>
            <person name="Masuda Y."/>
            <person name="Itoh H."/>
            <person name="Senoo K."/>
        </authorList>
    </citation>
    <scope>NUCLEOTIDE SEQUENCE [LARGE SCALE GENOMIC DNA]</scope>
    <source>
        <strain evidence="2 3">Red96</strain>
    </source>
</reference>
<dbReference type="InterPro" id="IPR012899">
    <property type="entry name" value="LTXXQ"/>
</dbReference>
<evidence type="ECO:0000313" key="3">
    <source>
        <dbReference type="Proteomes" id="UP000420562"/>
    </source>
</evidence>
<keyword evidence="1" id="KW-0732">Signal</keyword>
<feature type="signal peptide" evidence="1">
    <location>
        <begin position="1"/>
        <end position="27"/>
    </location>
</feature>
<dbReference type="GO" id="GO:0042597">
    <property type="term" value="C:periplasmic space"/>
    <property type="evidence" value="ECO:0007669"/>
    <property type="project" value="InterPro"/>
</dbReference>